<dbReference type="Pfam" id="PF25593">
    <property type="entry name" value="GldD_lipo"/>
    <property type="match status" value="1"/>
</dbReference>
<sequence>MNRILKNTAFALLMTAGLLLTACKGDVVPKPKAYLSLEYPKPEYTPFNDGCAFTFDVNNRTKITKKGACGFDISYPNMKGTIYIDYKPVNNNIDVLLRDAQKLTYEHVIKADDIQEQPFINGREKVYGMFYQVGGNAATNAQFYVTDSTRHFIVGSVYFYTKPNFDSIMPAASYIKNDMRRIMESLRWK</sequence>
<dbReference type="PROSITE" id="PS51257">
    <property type="entry name" value="PROKAR_LIPOPROTEIN"/>
    <property type="match status" value="1"/>
</dbReference>
<organism evidence="2 3">
    <name type="scientific">Flavobacterium supellecticarium</name>
    <dbReference type="NCBI Taxonomy" id="2565924"/>
    <lineage>
        <taxon>Bacteria</taxon>
        <taxon>Pseudomonadati</taxon>
        <taxon>Bacteroidota</taxon>
        <taxon>Flavobacteriia</taxon>
        <taxon>Flavobacteriales</taxon>
        <taxon>Flavobacteriaceae</taxon>
        <taxon>Flavobacterium</taxon>
    </lineage>
</organism>
<keyword evidence="2" id="KW-0449">Lipoprotein</keyword>
<dbReference type="OrthoDB" id="679501at2"/>
<protein>
    <submittedName>
        <fullName evidence="2">Gliding motility lipoprotein GldD</fullName>
    </submittedName>
</protein>
<feature type="signal peptide" evidence="1">
    <location>
        <begin position="1"/>
        <end position="21"/>
    </location>
</feature>
<dbReference type="InterPro" id="IPR019850">
    <property type="entry name" value="GldD-like"/>
</dbReference>
<evidence type="ECO:0000313" key="2">
    <source>
        <dbReference type="EMBL" id="THF48779.1"/>
    </source>
</evidence>
<name>A0A4S3ZSX3_9FLAO</name>
<evidence type="ECO:0000313" key="3">
    <source>
        <dbReference type="Proteomes" id="UP000307507"/>
    </source>
</evidence>
<dbReference type="AlphaFoldDB" id="A0A4S3ZSX3"/>
<evidence type="ECO:0000256" key="1">
    <source>
        <dbReference type="SAM" id="SignalP"/>
    </source>
</evidence>
<reference evidence="2 3" key="1">
    <citation type="submission" date="2019-04" db="EMBL/GenBank/DDBJ databases">
        <title>Flavobacterium sp. nov. isolated from construction timber.</title>
        <authorList>
            <person name="Lin S.-Y."/>
            <person name="Chang C.-T."/>
            <person name="Young C.-C."/>
        </authorList>
    </citation>
    <scope>NUCLEOTIDE SEQUENCE [LARGE SCALE GENOMIC DNA]</scope>
    <source>
        <strain evidence="2 3">CC-CTC003</strain>
    </source>
</reference>
<gene>
    <name evidence="2" type="primary">gldD</name>
    <name evidence="2" type="ORF">E6C50_13585</name>
</gene>
<feature type="chain" id="PRO_5020306760" evidence="1">
    <location>
        <begin position="22"/>
        <end position="189"/>
    </location>
</feature>
<keyword evidence="3" id="KW-1185">Reference proteome</keyword>
<dbReference type="Proteomes" id="UP000307507">
    <property type="component" value="Unassembled WGS sequence"/>
</dbReference>
<dbReference type="EMBL" id="SSNZ01000007">
    <property type="protein sequence ID" value="THF48779.1"/>
    <property type="molecule type" value="Genomic_DNA"/>
</dbReference>
<proteinExistence type="predicted"/>
<keyword evidence="1" id="KW-0732">Signal</keyword>
<dbReference type="NCBIfam" id="TIGR03512">
    <property type="entry name" value="GldD_lipo"/>
    <property type="match status" value="1"/>
</dbReference>
<accession>A0A4S3ZSX3</accession>
<comment type="caution">
    <text evidence="2">The sequence shown here is derived from an EMBL/GenBank/DDBJ whole genome shotgun (WGS) entry which is preliminary data.</text>
</comment>